<dbReference type="HOGENOM" id="CLU_488501_0_0_1"/>
<dbReference type="InterPro" id="IPR036426">
    <property type="entry name" value="Bulb-type_lectin_dom_sf"/>
</dbReference>
<dbReference type="EMBL" id="EQ962652">
    <property type="protein sequence ID" value="EED22730.1"/>
    <property type="molecule type" value="Genomic_DNA"/>
</dbReference>
<dbReference type="SUPFAM" id="SSF51110">
    <property type="entry name" value="alpha-D-mannose-specific plant lectins"/>
    <property type="match status" value="1"/>
</dbReference>
<dbReference type="RefSeq" id="XP_002340117.1">
    <property type="nucleotide sequence ID" value="XM_002340076.1"/>
</dbReference>
<dbReference type="AlphaFoldDB" id="B8LX80"/>
<dbReference type="Pfam" id="PF13517">
    <property type="entry name" value="FG-GAP_3"/>
    <property type="match status" value="1"/>
</dbReference>
<keyword evidence="1" id="KW-0732">Signal</keyword>
<accession>B8LX80</accession>
<keyword evidence="4" id="KW-1185">Reference proteome</keyword>
<dbReference type="PANTHER" id="PTHR46580:SF2">
    <property type="entry name" value="MAM DOMAIN-CONTAINING PROTEIN"/>
    <property type="match status" value="1"/>
</dbReference>
<dbReference type="Pfam" id="PF13699">
    <property type="entry name" value="eCIS_core"/>
    <property type="match status" value="1"/>
</dbReference>
<reference evidence="4" key="1">
    <citation type="journal article" date="2015" name="Genome Announc.">
        <title>Genome sequence of the AIDS-associated pathogen Penicillium marneffei (ATCC18224) and its near taxonomic relative Talaromyces stipitatus (ATCC10500).</title>
        <authorList>
            <person name="Nierman W.C."/>
            <person name="Fedorova-Abrams N.D."/>
            <person name="Andrianopoulos A."/>
        </authorList>
    </citation>
    <scope>NUCLEOTIDE SEQUENCE [LARGE SCALE GENOMIC DNA]</scope>
    <source>
        <strain evidence="4">ATCC 10500 / CBS 375.48 / QM 6759 / NRRL 1006</strain>
    </source>
</reference>
<dbReference type="Gene3D" id="2.90.10.10">
    <property type="entry name" value="Bulb-type lectin domain"/>
    <property type="match status" value="2"/>
</dbReference>
<dbReference type="SUPFAM" id="SSF69318">
    <property type="entry name" value="Integrin alpha N-terminal domain"/>
    <property type="match status" value="1"/>
</dbReference>
<evidence type="ECO:0000313" key="4">
    <source>
        <dbReference type="Proteomes" id="UP000001745"/>
    </source>
</evidence>
<proteinExistence type="predicted"/>
<organism evidence="3 4">
    <name type="scientific">Talaromyces stipitatus (strain ATCC 10500 / CBS 375.48 / QM 6759 / NRRL 1006)</name>
    <name type="common">Penicillium stipitatum</name>
    <dbReference type="NCBI Taxonomy" id="441959"/>
    <lineage>
        <taxon>Eukaryota</taxon>
        <taxon>Fungi</taxon>
        <taxon>Dikarya</taxon>
        <taxon>Ascomycota</taxon>
        <taxon>Pezizomycotina</taxon>
        <taxon>Eurotiomycetes</taxon>
        <taxon>Eurotiomycetidae</taxon>
        <taxon>Eurotiales</taxon>
        <taxon>Trichocomaceae</taxon>
        <taxon>Talaromyces</taxon>
        <taxon>Talaromyces sect. Talaromyces</taxon>
    </lineage>
</organism>
<dbReference type="PROSITE" id="PS50927">
    <property type="entry name" value="BULB_LECTIN"/>
    <property type="match status" value="1"/>
</dbReference>
<dbReference type="InterPro" id="IPR028994">
    <property type="entry name" value="Integrin_alpha_N"/>
</dbReference>
<gene>
    <name evidence="3" type="ORF">TSTA_062180</name>
</gene>
<dbReference type="eggNOG" id="ENOG502SMGR">
    <property type="taxonomic scope" value="Eukaryota"/>
</dbReference>
<feature type="domain" description="Bulb-type lectin" evidence="2">
    <location>
        <begin position="215"/>
        <end position="329"/>
    </location>
</feature>
<dbReference type="SMART" id="SM00108">
    <property type="entry name" value="B_lectin"/>
    <property type="match status" value="1"/>
</dbReference>
<sequence>MGWLKNIKKLKIKDMDPFNKNSQVRIELANLDKNVLQPVWDQILDPLLLDPISKAYIEYVEAQAMGKYKPLPLWLKLVLKVCYAEGISTLQDDNAITFGNNIHFPRSINLDRYDEGARGDIHWILHELQHVVQYKKLGGLTAFINKYLVQAGIGSLEDLSKLGKLWMFFVNKVHASMPIEVEAESKANETIDKVMKARDELSLGRQIPLGHNLGSRIILQNATMYEGDYLQSENSLYRFILQGDGNVVLYAMHNEVLWQSFTDGMGVPPYRIMAQDDGNVVQYGGYNTPEHALWRTGTNGLGGEVLMLQDDGNLVLYASGNKAVWESSTFRSHFQNFILQTGTVLHETDNTFDFIMTDWNGDGRPDLIAIKKSSTGTNSTEVHILSGASNFQSFILQTGTVPHETDNTFAFIMTDWNSDGQPDLVAIKKSQTGTNSTEVHILSGASSFQNYILQTGTMLHETDNTFDFIMTDWNSDGQPDLVAIKKSQTGTNSTEVHILSGATNFQGFFLHTGTGLHNTDATFSFSMTRWSGHDRPDLVAIKKSQTGTNSTEIHVLTG</sequence>
<dbReference type="InParanoid" id="B8LX80"/>
<dbReference type="InterPro" id="IPR025295">
    <property type="entry name" value="eCIS_core_dom"/>
</dbReference>
<dbReference type="InterPro" id="IPR013517">
    <property type="entry name" value="FG-GAP"/>
</dbReference>
<name>B8LX80_TALSN</name>
<dbReference type="InterPro" id="IPR001480">
    <property type="entry name" value="Bulb-type_lectin_dom"/>
</dbReference>
<evidence type="ECO:0000313" key="3">
    <source>
        <dbReference type="EMBL" id="EED22730.1"/>
    </source>
</evidence>
<protein>
    <recommendedName>
        <fullName evidence="2">Bulb-type lectin domain-containing protein</fullName>
    </recommendedName>
</protein>
<dbReference type="VEuPathDB" id="FungiDB:TSTA_062180"/>
<dbReference type="Proteomes" id="UP000001745">
    <property type="component" value="Unassembled WGS sequence"/>
</dbReference>
<dbReference type="PANTHER" id="PTHR46580">
    <property type="entry name" value="SENSOR KINASE-RELATED"/>
    <property type="match status" value="1"/>
</dbReference>
<dbReference type="OrthoDB" id="1884773at2759"/>
<evidence type="ECO:0000259" key="2">
    <source>
        <dbReference type="PROSITE" id="PS50927"/>
    </source>
</evidence>
<evidence type="ECO:0000256" key="1">
    <source>
        <dbReference type="ARBA" id="ARBA00022729"/>
    </source>
</evidence>
<dbReference type="Gene3D" id="2.130.10.130">
    <property type="entry name" value="Integrin alpha, N-terminal"/>
    <property type="match status" value="1"/>
</dbReference>
<dbReference type="GeneID" id="8108618"/>
<dbReference type="STRING" id="441959.B8LX80"/>